<evidence type="ECO:0000313" key="3">
    <source>
        <dbReference type="Proteomes" id="UP001165041"/>
    </source>
</evidence>
<dbReference type="AlphaFoldDB" id="A0A9W6QF88"/>
<protein>
    <submittedName>
        <fullName evidence="2">Transcriptional regulator</fullName>
    </submittedName>
</protein>
<evidence type="ECO:0000313" key="2">
    <source>
        <dbReference type="EMBL" id="GLW74486.1"/>
    </source>
</evidence>
<dbReference type="InterPro" id="IPR010982">
    <property type="entry name" value="Lambda_DNA-bd_dom_sf"/>
</dbReference>
<dbReference type="SMART" id="SM00530">
    <property type="entry name" value="HTH_XRE"/>
    <property type="match status" value="1"/>
</dbReference>
<sequence length="288" mass="32384">MSLSNPLDSRMHLGAELRRLRKKRGMTMRQVADFLDCSETRISRLETGKLTGAVLKPGELRRLAELFGVNDQGDVDQLLHLLGETEQTAWWEPYEDVLPSGMDALLGLQTSATDELALELVRIHPLLQTDAYFRALLAEGRTHSPYAIDRLADLRARRAEVLHRGEGPLRLFLLLDEAALRRPVGSAEVMREQLEWLVRAERELTNVRVRIVPFGIGAHAGMSGAFSLFKFTDQPTVVHVDSPAGPLLLNRDRDVQDLTQVFDHVFIRALSARGSLDLITQIIEDCYT</sequence>
<dbReference type="Pfam" id="PF13560">
    <property type="entry name" value="HTH_31"/>
    <property type="match status" value="1"/>
</dbReference>
<dbReference type="PROSITE" id="PS50943">
    <property type="entry name" value="HTH_CROC1"/>
    <property type="match status" value="1"/>
</dbReference>
<dbReference type="RefSeq" id="WP_285740068.1">
    <property type="nucleotide sequence ID" value="NZ_BSSA01000035.1"/>
</dbReference>
<dbReference type="InterPro" id="IPR001387">
    <property type="entry name" value="Cro/C1-type_HTH"/>
</dbReference>
<reference evidence="2" key="1">
    <citation type="submission" date="2023-02" db="EMBL/GenBank/DDBJ databases">
        <title>Kitasatospora phosalacinea NBRC 14627.</title>
        <authorList>
            <person name="Ichikawa N."/>
            <person name="Sato H."/>
            <person name="Tonouchi N."/>
        </authorList>
    </citation>
    <scope>NUCLEOTIDE SEQUENCE</scope>
    <source>
        <strain evidence="2">NBRC 14627</strain>
    </source>
</reference>
<accession>A0A9W6QF88</accession>
<dbReference type="Proteomes" id="UP001165041">
    <property type="component" value="Unassembled WGS sequence"/>
</dbReference>
<dbReference type="SUPFAM" id="SSF47413">
    <property type="entry name" value="lambda repressor-like DNA-binding domains"/>
    <property type="match status" value="1"/>
</dbReference>
<organism evidence="2 3">
    <name type="scientific">Kitasatospora phosalacinea</name>
    <dbReference type="NCBI Taxonomy" id="2065"/>
    <lineage>
        <taxon>Bacteria</taxon>
        <taxon>Bacillati</taxon>
        <taxon>Actinomycetota</taxon>
        <taxon>Actinomycetes</taxon>
        <taxon>Kitasatosporales</taxon>
        <taxon>Streptomycetaceae</taxon>
        <taxon>Kitasatospora</taxon>
    </lineage>
</organism>
<dbReference type="Gene3D" id="1.10.260.40">
    <property type="entry name" value="lambda repressor-like DNA-binding domains"/>
    <property type="match status" value="1"/>
</dbReference>
<feature type="domain" description="HTH cro/C1-type" evidence="1">
    <location>
        <begin position="17"/>
        <end position="75"/>
    </location>
</feature>
<proteinExistence type="predicted"/>
<gene>
    <name evidence="2" type="ORF">Kpho02_67840</name>
</gene>
<dbReference type="CDD" id="cd00093">
    <property type="entry name" value="HTH_XRE"/>
    <property type="match status" value="1"/>
</dbReference>
<dbReference type="Pfam" id="PF19054">
    <property type="entry name" value="DUF5753"/>
    <property type="match status" value="1"/>
</dbReference>
<name>A0A9W6QF88_9ACTN</name>
<evidence type="ECO:0000259" key="1">
    <source>
        <dbReference type="PROSITE" id="PS50943"/>
    </source>
</evidence>
<comment type="caution">
    <text evidence="2">The sequence shown here is derived from an EMBL/GenBank/DDBJ whole genome shotgun (WGS) entry which is preliminary data.</text>
</comment>
<dbReference type="GO" id="GO:0003677">
    <property type="term" value="F:DNA binding"/>
    <property type="evidence" value="ECO:0007669"/>
    <property type="project" value="InterPro"/>
</dbReference>
<dbReference type="EMBL" id="BSSA01000035">
    <property type="protein sequence ID" value="GLW74486.1"/>
    <property type="molecule type" value="Genomic_DNA"/>
</dbReference>
<dbReference type="InterPro" id="IPR043917">
    <property type="entry name" value="DUF5753"/>
</dbReference>